<comment type="caution">
    <text evidence="2">The sequence shown here is derived from an EMBL/GenBank/DDBJ whole genome shotgun (WGS) entry which is preliminary data.</text>
</comment>
<dbReference type="EMBL" id="JACHKT010000004">
    <property type="protein sequence ID" value="MBB6002157.1"/>
    <property type="molecule type" value="Genomic_DNA"/>
</dbReference>
<evidence type="ECO:0000313" key="3">
    <source>
        <dbReference type="Proteomes" id="UP000524404"/>
    </source>
</evidence>
<reference evidence="2 3" key="1">
    <citation type="submission" date="2020-08" db="EMBL/GenBank/DDBJ databases">
        <title>Functional genomics of gut bacteria from endangered species of beetles.</title>
        <authorList>
            <person name="Carlos-Shanley C."/>
        </authorList>
    </citation>
    <scope>NUCLEOTIDE SEQUENCE [LARGE SCALE GENOMIC DNA]</scope>
    <source>
        <strain evidence="2 3">S00070</strain>
    </source>
</reference>
<gene>
    <name evidence="2" type="ORF">HNP25_000807</name>
</gene>
<dbReference type="InterPro" id="IPR035897">
    <property type="entry name" value="Toll_tir_struct_dom_sf"/>
</dbReference>
<evidence type="ECO:0000313" key="2">
    <source>
        <dbReference type="EMBL" id="MBB6002157.1"/>
    </source>
</evidence>
<dbReference type="AlphaFoldDB" id="A0A841EDF0"/>
<name>A0A841EDF0_9BACT</name>
<dbReference type="Pfam" id="PF13676">
    <property type="entry name" value="TIR_2"/>
    <property type="match status" value="1"/>
</dbReference>
<accession>A0A841EDF0</accession>
<keyword evidence="3" id="KW-1185">Reference proteome</keyword>
<dbReference type="InterPro" id="IPR000157">
    <property type="entry name" value="TIR_dom"/>
</dbReference>
<dbReference type="Pfam" id="PF13289">
    <property type="entry name" value="SIR2_2"/>
    <property type="match status" value="1"/>
</dbReference>
<dbReference type="Proteomes" id="UP000524404">
    <property type="component" value="Unassembled WGS sequence"/>
</dbReference>
<sequence>MFEYIITAIQQEKCILVLGPELYHFEGKSFDTSIKEAYDQYYEQLPPREKEKLGNQKIEFVNYPFLMEELMSHNSEMAEIHIHNFVRVYFRQRIEWMDYYKQIAALPIPLIISLLPDDNLQNAFNEVYPDSFDVSSYSRKNENLAQINEKPTSKKPLIYKLLGDMANNNYDVNFTFTDWFSYFKNIFGKKPLPVEILSLLNENPVIIFLGVRFEKWYVQLLIRLLVSDESGKLRMGNRFSFSHIVEQGLETLVWNRFSLNAEQANPIDFLNSIYKQCKDKGMLRVAEPTKEKINATVFISYNHQNTAIAERVKTDLEAYGIKVLIDQDNPVGFSIPKFIDREMAKCDLVLPLISKTFMTSAWVAIESLTTIWANKKVLPCDVDDALFDGKFIDEAFDLVEEKKQAIGKRINDRRSKGFDSRDLTDIEERLLDLKNNLAKIIKFFQNTNRANLREGNYDEGFAQVIKSIKKQIAS</sequence>
<evidence type="ECO:0000259" key="1">
    <source>
        <dbReference type="Pfam" id="PF13676"/>
    </source>
</evidence>
<feature type="domain" description="TIR" evidence="1">
    <location>
        <begin position="297"/>
        <end position="384"/>
    </location>
</feature>
<dbReference type="GO" id="GO:0007165">
    <property type="term" value="P:signal transduction"/>
    <property type="evidence" value="ECO:0007669"/>
    <property type="project" value="InterPro"/>
</dbReference>
<dbReference type="RefSeq" id="WP_184130638.1">
    <property type="nucleotide sequence ID" value="NZ_JACHKT010000004.1"/>
</dbReference>
<dbReference type="SUPFAM" id="SSF52200">
    <property type="entry name" value="Toll/Interleukin receptor TIR domain"/>
    <property type="match status" value="1"/>
</dbReference>
<protein>
    <recommendedName>
        <fullName evidence="1">TIR domain-containing protein</fullName>
    </recommendedName>
</protein>
<proteinExistence type="predicted"/>
<organism evidence="2 3">
    <name type="scientific">Arcicella rosea</name>
    <dbReference type="NCBI Taxonomy" id="502909"/>
    <lineage>
        <taxon>Bacteria</taxon>
        <taxon>Pseudomonadati</taxon>
        <taxon>Bacteroidota</taxon>
        <taxon>Cytophagia</taxon>
        <taxon>Cytophagales</taxon>
        <taxon>Flectobacillaceae</taxon>
        <taxon>Arcicella</taxon>
    </lineage>
</organism>
<dbReference type="Gene3D" id="3.40.50.10140">
    <property type="entry name" value="Toll/interleukin-1 receptor homology (TIR) domain"/>
    <property type="match status" value="1"/>
</dbReference>